<dbReference type="OrthoDB" id="426293at2759"/>
<dbReference type="SUPFAM" id="SSF52058">
    <property type="entry name" value="L domain-like"/>
    <property type="match status" value="1"/>
</dbReference>
<feature type="region of interest" description="Disordered" evidence="4">
    <location>
        <begin position="200"/>
        <end position="223"/>
    </location>
</feature>
<evidence type="ECO:0000313" key="6">
    <source>
        <dbReference type="EMBL" id="OQE18598.1"/>
    </source>
</evidence>
<evidence type="ECO:0000256" key="4">
    <source>
        <dbReference type="SAM" id="MobiDB-lite"/>
    </source>
</evidence>
<dbReference type="InterPro" id="IPR001810">
    <property type="entry name" value="F-box_dom"/>
</dbReference>
<feature type="compositionally biased region" description="Basic and acidic residues" evidence="4">
    <location>
        <begin position="8"/>
        <end position="24"/>
    </location>
</feature>
<keyword evidence="7" id="KW-1185">Reference proteome</keyword>
<dbReference type="PROSITE" id="PS50181">
    <property type="entry name" value="FBOX"/>
    <property type="match status" value="1"/>
</dbReference>
<comment type="caution">
    <text evidence="6">The sequence shown here is derived from an EMBL/GenBank/DDBJ whole genome shotgun (WGS) entry which is preliminary data.</text>
</comment>
<sequence>MSNSKDTPQMKRFETPTDHIDDPPHLPNEIILPITQYLNHRAIAGLMRVNRNLYNLLKGDLIYDRTPGSSRNGIIIWASQHGREDVVRAMLERQGEFGRRDWNDFGLITGKSEPTSELQEPLRIAAWSGHVRIIKLLLDWDILIIRNDLQSLPFAVGCGRLEAVKVLLEYSAKVSGYISDSNPASEDELLIEEGYSDSEVLSESDHSSSNEPDESSSNERPLIDRRHGKYLDQALEWAIQRGEDEIIEVLLQDQRVQISLFTAARLGSERFVKYCSLHEKPNVITPRRGSPLTAASKAGHVNVLQILFEAGWNANLRDDQGKSTLCVAAEYGQEAVVKMLLDRDVDADVADEEGVTPFMEAARNGHTGIIELLVNTSSVNLNSVDSLGRNALHYVVEKGNGGAVRLLLSAGADPDNCDNLGRSPLSLAAQSGFPGIVRLLLGTDGVDPNSKCQESRTPLAYAVLSGRFPGRVNGERINANDVEDEKRMLDILQELTESRLSTLSILPETEENGAALSIMKDLLADPRSFGLNFFHLHFILHSSHFVSSSFESSSHSSKITIPPKELIYLPPEIILMIIDCLLAEDPAAVLSLAMTSKAYHVYCQRSIQSAVKSLLFHDIKIPIPLENAELKEIVDRLVDRLEAADAFDRVRRVFIENSRMIESEPLVYLHEFDDEWEPPSLSTLLSPGEVDKYTTQFAGWQDTLLPKYRPAGEYLVQDWNIEENAYKIVVDLIEALPNLTDLIWTWSNRIPMSILNTLHRHQPQCRLHLNYYFKHAPRDTDDTARELQMDSRRLSDKDSWYGSPSVHSIRASRDSGSHHPNLDILSESIVSAKSLKELRFATNTIKVPTWLPDEPLSRRLSLQVLHFESRFSFDADTLCEWSRFVNFSALQSLKIHGLLKDHSFDRWSRMRLSFPSLRNLRLNLSSEKSDWRSADFYHSANEFLHSVPRLIELELDGWQSLVDIKSLVDYHGPNLRKFKILDPAGWQIFNEETIRLINTACPLIEELGVPITRRQDELGLYLALASFRNLKTLYLHYEILPPRIHEIPKMETCSGGLALDDPALEEPQSEVCPSVRYMDIQLQYGHVERIIFDAMIDDKLACDIFKVISDATPSPSTKLSDLTILVTGPRYGSTMKWIVERFGRSWHVKRIPDISSGRDYSIKARYLMSTDNEESDEEGRSLFLTQAIFPISNRIFPPRSANDPDDDIWEYYVQPGIPTWSPRSPWYQGKKGGGEEI</sequence>
<keyword evidence="2 3" id="KW-0040">ANK repeat</keyword>
<name>A0A1V6SX95_9EURO</name>
<reference evidence="7" key="1">
    <citation type="journal article" date="2017" name="Nat. Microbiol.">
        <title>Global analysis of biosynthetic gene clusters reveals vast potential of secondary metabolite production in Penicillium species.</title>
        <authorList>
            <person name="Nielsen J.C."/>
            <person name="Grijseels S."/>
            <person name="Prigent S."/>
            <person name="Ji B."/>
            <person name="Dainat J."/>
            <person name="Nielsen K.F."/>
            <person name="Frisvad J.C."/>
            <person name="Workman M."/>
            <person name="Nielsen J."/>
        </authorList>
    </citation>
    <scope>NUCLEOTIDE SEQUENCE [LARGE SCALE GENOMIC DNA]</scope>
    <source>
        <strain evidence="7">IBT 24891</strain>
    </source>
</reference>
<evidence type="ECO:0000256" key="1">
    <source>
        <dbReference type="ARBA" id="ARBA00022737"/>
    </source>
</evidence>
<dbReference type="InterPro" id="IPR002110">
    <property type="entry name" value="Ankyrin_rpt"/>
</dbReference>
<dbReference type="Pfam" id="PF12796">
    <property type="entry name" value="Ank_2"/>
    <property type="match status" value="1"/>
</dbReference>
<dbReference type="PANTHER" id="PTHR24198:SF165">
    <property type="entry name" value="ANKYRIN REPEAT-CONTAINING PROTEIN-RELATED"/>
    <property type="match status" value="1"/>
</dbReference>
<organism evidence="6 7">
    <name type="scientific">Penicillium steckii</name>
    <dbReference type="NCBI Taxonomy" id="303698"/>
    <lineage>
        <taxon>Eukaryota</taxon>
        <taxon>Fungi</taxon>
        <taxon>Dikarya</taxon>
        <taxon>Ascomycota</taxon>
        <taxon>Pezizomycotina</taxon>
        <taxon>Eurotiomycetes</taxon>
        <taxon>Eurotiomycetidae</taxon>
        <taxon>Eurotiales</taxon>
        <taxon>Aspergillaceae</taxon>
        <taxon>Penicillium</taxon>
    </lineage>
</organism>
<gene>
    <name evidence="6" type="ORF">PENSTE_c017G07537</name>
</gene>
<dbReference type="Gene3D" id="3.80.10.10">
    <property type="entry name" value="Ribonuclease Inhibitor"/>
    <property type="match status" value="1"/>
</dbReference>
<dbReference type="SMART" id="SM00248">
    <property type="entry name" value="ANK"/>
    <property type="match status" value="10"/>
</dbReference>
<dbReference type="PROSITE" id="PS50297">
    <property type="entry name" value="ANK_REP_REGION"/>
    <property type="match status" value="3"/>
</dbReference>
<dbReference type="SUPFAM" id="SSF81383">
    <property type="entry name" value="F-box domain"/>
    <property type="match status" value="1"/>
</dbReference>
<dbReference type="STRING" id="303698.A0A1V6SX95"/>
<dbReference type="AlphaFoldDB" id="A0A1V6SX95"/>
<dbReference type="Pfam" id="PF00023">
    <property type="entry name" value="Ank"/>
    <property type="match status" value="1"/>
</dbReference>
<dbReference type="InterPro" id="IPR032675">
    <property type="entry name" value="LRR_dom_sf"/>
</dbReference>
<proteinExistence type="predicted"/>
<evidence type="ECO:0000259" key="5">
    <source>
        <dbReference type="PROSITE" id="PS50181"/>
    </source>
</evidence>
<evidence type="ECO:0000313" key="7">
    <source>
        <dbReference type="Proteomes" id="UP000191285"/>
    </source>
</evidence>
<dbReference type="InterPro" id="IPR036770">
    <property type="entry name" value="Ankyrin_rpt-contain_sf"/>
</dbReference>
<accession>A0A1V6SX95</accession>
<keyword evidence="1" id="KW-0677">Repeat</keyword>
<dbReference type="InterPro" id="IPR036047">
    <property type="entry name" value="F-box-like_dom_sf"/>
</dbReference>
<feature type="domain" description="F-box" evidence="5">
    <location>
        <begin position="20"/>
        <end position="66"/>
    </location>
</feature>
<feature type="region of interest" description="Disordered" evidence="4">
    <location>
        <begin position="1"/>
        <end position="24"/>
    </location>
</feature>
<dbReference type="SUPFAM" id="SSF48403">
    <property type="entry name" value="Ankyrin repeat"/>
    <property type="match status" value="2"/>
</dbReference>
<dbReference type="PANTHER" id="PTHR24198">
    <property type="entry name" value="ANKYRIN REPEAT AND PROTEIN KINASE DOMAIN-CONTAINING PROTEIN"/>
    <property type="match status" value="1"/>
</dbReference>
<dbReference type="EMBL" id="MLKD01000017">
    <property type="protein sequence ID" value="OQE18598.1"/>
    <property type="molecule type" value="Genomic_DNA"/>
</dbReference>
<evidence type="ECO:0000256" key="3">
    <source>
        <dbReference type="PROSITE-ProRule" id="PRU00023"/>
    </source>
</evidence>
<dbReference type="Proteomes" id="UP000191285">
    <property type="component" value="Unassembled WGS sequence"/>
</dbReference>
<feature type="repeat" description="ANK" evidence="3">
    <location>
        <begin position="387"/>
        <end position="419"/>
    </location>
</feature>
<evidence type="ECO:0000256" key="2">
    <source>
        <dbReference type="ARBA" id="ARBA00023043"/>
    </source>
</evidence>
<feature type="repeat" description="ANK" evidence="3">
    <location>
        <begin position="320"/>
        <end position="352"/>
    </location>
</feature>
<dbReference type="PROSITE" id="PS50088">
    <property type="entry name" value="ANK_REPEAT"/>
    <property type="match status" value="3"/>
</dbReference>
<protein>
    <recommendedName>
        <fullName evidence="5">F-box domain-containing protein</fullName>
    </recommendedName>
</protein>
<feature type="repeat" description="ANK" evidence="3">
    <location>
        <begin position="287"/>
        <end position="319"/>
    </location>
</feature>
<dbReference type="Gene3D" id="1.25.40.20">
    <property type="entry name" value="Ankyrin repeat-containing domain"/>
    <property type="match status" value="2"/>
</dbReference>